<protein>
    <submittedName>
        <fullName evidence="2">Uncharacterized protein</fullName>
    </submittedName>
</protein>
<comment type="caution">
    <text evidence="2">The sequence shown here is derived from an EMBL/GenBank/DDBJ whole genome shotgun (WGS) entry which is preliminary data.</text>
</comment>
<reference evidence="2 3" key="1">
    <citation type="journal article" date="2024" name="IMA Fungus">
        <title>IMA Genome - F19 : A genome assembly and annotation guide to empower mycologists, including annotated draft genome sequences of Ceratocystis pirilliformis, Diaporthe australafricana, Fusarium ophioides, Paecilomyces lecythidis, and Sporothrix stenoceras.</title>
        <authorList>
            <person name="Aylward J."/>
            <person name="Wilson A.M."/>
            <person name="Visagie C.M."/>
            <person name="Spraker J."/>
            <person name="Barnes I."/>
            <person name="Buitendag C."/>
            <person name="Ceriani C."/>
            <person name="Del Mar Angel L."/>
            <person name="du Plessis D."/>
            <person name="Fuchs T."/>
            <person name="Gasser K."/>
            <person name="Kramer D."/>
            <person name="Li W."/>
            <person name="Munsamy K."/>
            <person name="Piso A."/>
            <person name="Price J.L."/>
            <person name="Sonnekus B."/>
            <person name="Thomas C."/>
            <person name="van der Nest A."/>
            <person name="van Dijk A."/>
            <person name="van Heerden A."/>
            <person name="van Vuuren N."/>
            <person name="Yilmaz N."/>
            <person name="Duong T.A."/>
            <person name="van der Merwe N.A."/>
            <person name="Wingfield M.J."/>
            <person name="Wingfield B.D."/>
        </authorList>
    </citation>
    <scope>NUCLEOTIDE SEQUENCE [LARGE SCALE GENOMIC DNA]</scope>
    <source>
        <strain evidence="2 3">CMW 18167</strain>
    </source>
</reference>
<feature type="compositionally biased region" description="Basic and acidic residues" evidence="1">
    <location>
        <begin position="89"/>
        <end position="113"/>
    </location>
</feature>
<organism evidence="2 3">
    <name type="scientific">Paecilomyces lecythidis</name>
    <dbReference type="NCBI Taxonomy" id="3004212"/>
    <lineage>
        <taxon>Eukaryota</taxon>
        <taxon>Fungi</taxon>
        <taxon>Dikarya</taxon>
        <taxon>Ascomycota</taxon>
        <taxon>Pezizomycotina</taxon>
        <taxon>Eurotiomycetes</taxon>
        <taxon>Eurotiomycetidae</taxon>
        <taxon>Eurotiales</taxon>
        <taxon>Thermoascaceae</taxon>
        <taxon>Paecilomyces</taxon>
    </lineage>
</organism>
<feature type="compositionally biased region" description="Basic residues" evidence="1">
    <location>
        <begin position="138"/>
        <end position="151"/>
    </location>
</feature>
<feature type="compositionally biased region" description="Polar residues" evidence="1">
    <location>
        <begin position="596"/>
        <end position="607"/>
    </location>
</feature>
<evidence type="ECO:0000313" key="2">
    <source>
        <dbReference type="EMBL" id="KAL1884460.1"/>
    </source>
</evidence>
<feature type="compositionally biased region" description="Low complexity" evidence="1">
    <location>
        <begin position="632"/>
        <end position="642"/>
    </location>
</feature>
<feature type="compositionally biased region" description="Low complexity" evidence="1">
    <location>
        <begin position="392"/>
        <end position="401"/>
    </location>
</feature>
<evidence type="ECO:0000256" key="1">
    <source>
        <dbReference type="SAM" id="MobiDB-lite"/>
    </source>
</evidence>
<sequence>MAARVPHAAFCEEYDEDANVILPDTRRVANVAAKRSKTELRPAEGGADGASDSGYSSRTAATVNSAQSGPSGRRSPAPLKVNTTLRGIDLAKIREIREIRENRKDKGKEKENQRPAMPGKMPVETLRSSARVAPHQRSPSRPKRRDSVNVRHHPGSCWECEQGLYHSSTLIDPRSLDYPYYTSSQPPSVHDFPPAPPSPQSARYPPPYGAEIQIAQRGRRGSRSSSAYHSNGRPLSYHGMSPDVNMMYGMGAMTQYDRGPPPSASAYTNASAFSQSPYHQQLQYVPRPDAIPPSPYERQHDPFDSRVRESKSRRRSSVYGPPVVNYAPPTPDYDDGEPLERKGSRDQRPSRYSQSFDRDEDYYLMPPPPVKQHKQQPPQVIQKRPDLPRKSATTGTTGAARRGSHTWDMSELEDALPDRPLRKPLRDAIIPERSQSLRDARRSTSYHETARPGRIAIEDSRRRRTSVYDYEDRNPVRDLEEKARDAEEYQAARAGKPVPLTADALFKAKNAHRPDSDSGSQKSRSNSSRGSDARTRDGSGTGSKGDDEHGFTMNVNGITMSFSQESVGGKRINLRTGDTGGVELNIEGKRPKKYITSRSDYTSTSGSGRREIEDRHSRDDRRSDRASRRSSRSTYSSRGLLE</sequence>
<feature type="compositionally biased region" description="Basic and acidic residues" evidence="1">
    <location>
        <begin position="297"/>
        <end position="310"/>
    </location>
</feature>
<feature type="compositionally biased region" description="Basic and acidic residues" evidence="1">
    <location>
        <begin position="338"/>
        <end position="349"/>
    </location>
</feature>
<feature type="compositionally biased region" description="Polar residues" evidence="1">
    <location>
        <begin position="58"/>
        <end position="70"/>
    </location>
</feature>
<proteinExistence type="predicted"/>
<evidence type="ECO:0000313" key="3">
    <source>
        <dbReference type="Proteomes" id="UP001583193"/>
    </source>
</evidence>
<feature type="region of interest" description="Disordered" evidence="1">
    <location>
        <begin position="285"/>
        <end position="642"/>
    </location>
</feature>
<feature type="region of interest" description="Disordered" evidence="1">
    <location>
        <begin position="178"/>
        <end position="240"/>
    </location>
</feature>
<gene>
    <name evidence="2" type="ORF">Plec18167_002048</name>
</gene>
<feature type="region of interest" description="Disordered" evidence="1">
    <location>
        <begin position="33"/>
        <end position="151"/>
    </location>
</feature>
<accession>A0ABR3Y917</accession>
<feature type="compositionally biased region" description="Basic and acidic residues" evidence="1">
    <location>
        <begin position="608"/>
        <end position="627"/>
    </location>
</feature>
<feature type="compositionally biased region" description="Basic and acidic residues" evidence="1">
    <location>
        <begin position="416"/>
        <end position="442"/>
    </location>
</feature>
<dbReference type="Proteomes" id="UP001583193">
    <property type="component" value="Unassembled WGS sequence"/>
</dbReference>
<feature type="compositionally biased region" description="Basic and acidic residues" evidence="1">
    <location>
        <begin position="448"/>
        <end position="461"/>
    </location>
</feature>
<feature type="compositionally biased region" description="Pro residues" evidence="1">
    <location>
        <begin position="193"/>
        <end position="208"/>
    </location>
</feature>
<feature type="compositionally biased region" description="Basic and acidic residues" evidence="1">
    <location>
        <begin position="470"/>
        <end position="487"/>
    </location>
</feature>
<keyword evidence="3" id="KW-1185">Reference proteome</keyword>
<feature type="compositionally biased region" description="Low complexity" evidence="1">
    <location>
        <begin position="517"/>
        <end position="530"/>
    </location>
</feature>
<feature type="compositionally biased region" description="Polar residues" evidence="1">
    <location>
        <begin position="553"/>
        <end position="566"/>
    </location>
</feature>
<name>A0ABR3Y917_9EURO</name>
<dbReference type="EMBL" id="JAVDPF010000004">
    <property type="protein sequence ID" value="KAL1884460.1"/>
    <property type="molecule type" value="Genomic_DNA"/>
</dbReference>